<dbReference type="InterPro" id="IPR000863">
    <property type="entry name" value="Sulfotransferase_dom"/>
</dbReference>
<name>Q1GQJ1_SPHAL</name>
<accession>Q1GQJ1</accession>
<keyword evidence="2 4" id="KW-0808">Transferase</keyword>
<keyword evidence="5" id="KW-1185">Reference proteome</keyword>
<evidence type="ECO:0000256" key="2">
    <source>
        <dbReference type="ARBA" id="ARBA00022679"/>
    </source>
</evidence>
<dbReference type="InterPro" id="IPR027417">
    <property type="entry name" value="P-loop_NTPase"/>
</dbReference>
<protein>
    <submittedName>
        <fullName evidence="4">Sulfotransferase</fullName>
    </submittedName>
</protein>
<dbReference type="RefSeq" id="WP_011542656.1">
    <property type="nucleotide sequence ID" value="NC_008048.1"/>
</dbReference>
<proteinExistence type="inferred from homology"/>
<feature type="domain" description="Sulfotransferase" evidence="3">
    <location>
        <begin position="34"/>
        <end position="278"/>
    </location>
</feature>
<dbReference type="Proteomes" id="UP000006578">
    <property type="component" value="Chromosome"/>
</dbReference>
<dbReference type="PANTHER" id="PTHR11783">
    <property type="entry name" value="SULFOTRANSFERASE SULT"/>
    <property type="match status" value="1"/>
</dbReference>
<dbReference type="SUPFAM" id="SSF52540">
    <property type="entry name" value="P-loop containing nucleoside triphosphate hydrolases"/>
    <property type="match status" value="1"/>
</dbReference>
<gene>
    <name evidence="4" type="ordered locus">Sala_2372</name>
</gene>
<dbReference type="Gene3D" id="3.40.50.300">
    <property type="entry name" value="P-loop containing nucleotide triphosphate hydrolases"/>
    <property type="match status" value="1"/>
</dbReference>
<sequence length="319" mass="35268">MQQMNPPLVRPATRPVRSWVFDSAGWDGFPLRRDDIVISTYPKCGTTWMQRIVGMLVFGSAAPFPVQDSSPWPDFRLVPLEATTALAEGQAHRRFLKSHLPFDALPVHEGIKYIHVARDGRDAAMSFFNHKANYTAEAVELIGGIVESDPKFGHVPRLVPTDPAAHFHDWLVGDEDALGDPGASFFTMEKSFWEARHDPNLLLVHYNDLKADRMGEMRRIADFLDIAIPDDLWPDLVAAAGFDAMKAAADALLPAAGDIWEGGGRTFLHKGTNGRWRDLYAAPDLALYDARVAAEFTPGLAAWVEKGRLATSDPRAAPD</sequence>
<comment type="similarity">
    <text evidence="1">Belongs to the sulfotransferase 1 family.</text>
</comment>
<dbReference type="KEGG" id="sal:Sala_2372"/>
<dbReference type="AlphaFoldDB" id="Q1GQJ1"/>
<dbReference type="OrthoDB" id="9804504at2"/>
<evidence type="ECO:0000313" key="4">
    <source>
        <dbReference type="EMBL" id="ABF54081.1"/>
    </source>
</evidence>
<dbReference type="HOGENOM" id="CLU_027239_3_0_5"/>
<evidence type="ECO:0000256" key="1">
    <source>
        <dbReference type="ARBA" id="ARBA00005771"/>
    </source>
</evidence>
<organism evidence="4 5">
    <name type="scientific">Sphingopyxis alaskensis (strain DSM 13593 / LMG 18877 / RB2256)</name>
    <name type="common">Sphingomonas alaskensis</name>
    <dbReference type="NCBI Taxonomy" id="317655"/>
    <lineage>
        <taxon>Bacteria</taxon>
        <taxon>Pseudomonadati</taxon>
        <taxon>Pseudomonadota</taxon>
        <taxon>Alphaproteobacteria</taxon>
        <taxon>Sphingomonadales</taxon>
        <taxon>Sphingomonadaceae</taxon>
        <taxon>Sphingopyxis</taxon>
    </lineage>
</organism>
<evidence type="ECO:0000259" key="3">
    <source>
        <dbReference type="Pfam" id="PF00685"/>
    </source>
</evidence>
<dbReference type="Pfam" id="PF00685">
    <property type="entry name" value="Sulfotransfer_1"/>
    <property type="match status" value="1"/>
</dbReference>
<evidence type="ECO:0000313" key="5">
    <source>
        <dbReference type="Proteomes" id="UP000006578"/>
    </source>
</evidence>
<dbReference type="eggNOG" id="ENOG502ZA0J">
    <property type="taxonomic scope" value="Bacteria"/>
</dbReference>
<dbReference type="GO" id="GO:0008146">
    <property type="term" value="F:sulfotransferase activity"/>
    <property type="evidence" value="ECO:0007669"/>
    <property type="project" value="InterPro"/>
</dbReference>
<reference evidence="4 5" key="1">
    <citation type="journal article" date="2009" name="Proc. Natl. Acad. Sci. U.S.A.">
        <title>The genomic basis of trophic strategy in marine bacteria.</title>
        <authorList>
            <person name="Lauro F.M."/>
            <person name="McDougald D."/>
            <person name="Thomas T."/>
            <person name="Williams T.J."/>
            <person name="Egan S."/>
            <person name="Rice S."/>
            <person name="DeMaere M.Z."/>
            <person name="Ting L."/>
            <person name="Ertan H."/>
            <person name="Johnson J."/>
            <person name="Ferriera S."/>
            <person name="Lapidus A."/>
            <person name="Anderson I."/>
            <person name="Kyrpides N."/>
            <person name="Munk A.C."/>
            <person name="Detter C."/>
            <person name="Han C.S."/>
            <person name="Brown M.V."/>
            <person name="Robb F.T."/>
            <person name="Kjelleberg S."/>
            <person name="Cavicchioli R."/>
        </authorList>
    </citation>
    <scope>NUCLEOTIDE SEQUENCE [LARGE SCALE GENOMIC DNA]</scope>
    <source>
        <strain evidence="5">DSM 13593 / LMG 18877 / RB2256</strain>
    </source>
</reference>
<dbReference type="EMBL" id="CP000356">
    <property type="protein sequence ID" value="ABF54081.1"/>
    <property type="molecule type" value="Genomic_DNA"/>
</dbReference>
<dbReference type="STRING" id="317655.Sala_2372"/>